<dbReference type="EMBL" id="BMDZ01000040">
    <property type="protein sequence ID" value="GGB48866.1"/>
    <property type="molecule type" value="Genomic_DNA"/>
</dbReference>
<feature type="transmembrane region" description="Helical" evidence="9">
    <location>
        <begin position="83"/>
        <end position="110"/>
    </location>
</feature>
<evidence type="ECO:0000256" key="6">
    <source>
        <dbReference type="ARBA" id="ARBA00022692"/>
    </source>
</evidence>
<dbReference type="PANTHER" id="PTHR34308:SF1">
    <property type="entry name" value="COBALAMIN BIOSYNTHESIS PROTEIN CBIB"/>
    <property type="match status" value="1"/>
</dbReference>
<evidence type="ECO:0000256" key="2">
    <source>
        <dbReference type="ARBA" id="ARBA00004953"/>
    </source>
</evidence>
<sequence length="355" mass="36960">MTISALAADPVLLAAILGPIHAPDPGLLLLIVAVLDGFLGDPPGLWARLPHPVALIGRTIAALDQRLNRPERSAADRVRRGGLTVLVVVGGTAAIAFGLHLVLAVIPFGWVVEALIATTLIAQKSLYEHVRDVAEALAQDGLAAGRRMVARIVGRDPDSLDEAGVSRAGIESLAENFSDGVVAPLFWFAVAGLPGLAAYKAINTLDSMIGHLTPRHADFGRVAARLDDVVNWPAARLAGLLIVAAAIIPSPGHAAAGDAGRAWRVMRRDARRHRSPNAGWPEAAMAGALGIRLAGPRRYGNRVVDDAWMGGPALDGSGGGRMDAGPADIDRALTLYVRACLIGAPVLALLATLLD</sequence>
<evidence type="ECO:0000256" key="1">
    <source>
        <dbReference type="ARBA" id="ARBA00004651"/>
    </source>
</evidence>
<accession>A0ABQ1IQU9</accession>
<proteinExistence type="inferred from homology"/>
<name>A0ABQ1IQU9_9PROT</name>
<dbReference type="Pfam" id="PF03186">
    <property type="entry name" value="CobD_Cbib"/>
    <property type="match status" value="1"/>
</dbReference>
<evidence type="ECO:0000256" key="3">
    <source>
        <dbReference type="ARBA" id="ARBA00006263"/>
    </source>
</evidence>
<evidence type="ECO:0000256" key="9">
    <source>
        <dbReference type="HAMAP-Rule" id="MF_00024"/>
    </source>
</evidence>
<comment type="function">
    <text evidence="9">Converts cobyric acid to cobinamide by the addition of aminopropanol on the F carboxylic group.</text>
</comment>
<evidence type="ECO:0000256" key="5">
    <source>
        <dbReference type="ARBA" id="ARBA00022573"/>
    </source>
</evidence>
<gene>
    <name evidence="9 10" type="primary">cobD</name>
    <name evidence="10" type="ORF">GCM10011505_32420</name>
</gene>
<evidence type="ECO:0000313" key="11">
    <source>
        <dbReference type="Proteomes" id="UP000603352"/>
    </source>
</evidence>
<feature type="transmembrane region" description="Helical" evidence="9">
    <location>
        <begin position="335"/>
        <end position="354"/>
    </location>
</feature>
<dbReference type="Proteomes" id="UP000603352">
    <property type="component" value="Unassembled WGS sequence"/>
</dbReference>
<organism evidence="10 11">
    <name type="scientific">Tistrella bauzanensis</name>
    <dbReference type="NCBI Taxonomy" id="657419"/>
    <lineage>
        <taxon>Bacteria</taxon>
        <taxon>Pseudomonadati</taxon>
        <taxon>Pseudomonadota</taxon>
        <taxon>Alphaproteobacteria</taxon>
        <taxon>Geminicoccales</taxon>
        <taxon>Geminicoccaceae</taxon>
        <taxon>Tistrella</taxon>
    </lineage>
</organism>
<dbReference type="HAMAP" id="MF_00024">
    <property type="entry name" value="CobD_CbiB"/>
    <property type="match status" value="1"/>
</dbReference>
<comment type="similarity">
    <text evidence="3 9">Belongs to the CobD/CbiB family.</text>
</comment>
<protein>
    <recommendedName>
        <fullName evidence="9">Cobalamin biosynthesis protein CobD</fullName>
    </recommendedName>
</protein>
<feature type="transmembrane region" description="Helical" evidence="9">
    <location>
        <begin position="181"/>
        <end position="199"/>
    </location>
</feature>
<evidence type="ECO:0000256" key="8">
    <source>
        <dbReference type="ARBA" id="ARBA00023136"/>
    </source>
</evidence>
<keyword evidence="7 9" id="KW-1133">Transmembrane helix</keyword>
<evidence type="ECO:0000313" key="10">
    <source>
        <dbReference type="EMBL" id="GGB48866.1"/>
    </source>
</evidence>
<dbReference type="PANTHER" id="PTHR34308">
    <property type="entry name" value="COBALAMIN BIOSYNTHESIS PROTEIN CBIB"/>
    <property type="match status" value="1"/>
</dbReference>
<keyword evidence="11" id="KW-1185">Reference proteome</keyword>
<dbReference type="RefSeq" id="WP_188579732.1">
    <property type="nucleotide sequence ID" value="NZ_BMDZ01000040.1"/>
</dbReference>
<comment type="pathway">
    <text evidence="2 9">Cofactor biosynthesis; adenosylcobalamin biosynthesis.</text>
</comment>
<evidence type="ECO:0000256" key="4">
    <source>
        <dbReference type="ARBA" id="ARBA00022475"/>
    </source>
</evidence>
<keyword evidence="4 9" id="KW-1003">Cell membrane</keyword>
<dbReference type="NCBIfam" id="TIGR00380">
    <property type="entry name" value="cobal_cbiB"/>
    <property type="match status" value="1"/>
</dbReference>
<comment type="subcellular location">
    <subcellularLocation>
        <location evidence="1 9">Cell membrane</location>
        <topology evidence="1 9">Multi-pass membrane protein</topology>
    </subcellularLocation>
</comment>
<comment type="caution">
    <text evidence="10">The sequence shown here is derived from an EMBL/GenBank/DDBJ whole genome shotgun (WGS) entry which is preliminary data.</text>
</comment>
<comment type="caution">
    <text evidence="9">Lacks conserved residue(s) required for the propagation of feature annotation.</text>
</comment>
<reference evidence="11" key="1">
    <citation type="journal article" date="2019" name="Int. J. Syst. Evol. Microbiol.">
        <title>The Global Catalogue of Microorganisms (GCM) 10K type strain sequencing project: providing services to taxonomists for standard genome sequencing and annotation.</title>
        <authorList>
            <consortium name="The Broad Institute Genomics Platform"/>
            <consortium name="The Broad Institute Genome Sequencing Center for Infectious Disease"/>
            <person name="Wu L."/>
            <person name="Ma J."/>
        </authorList>
    </citation>
    <scope>NUCLEOTIDE SEQUENCE [LARGE SCALE GENOMIC DNA]</scope>
    <source>
        <strain evidence="11">CGMCC 1.10188</strain>
    </source>
</reference>
<evidence type="ECO:0000256" key="7">
    <source>
        <dbReference type="ARBA" id="ARBA00022989"/>
    </source>
</evidence>
<keyword evidence="5 9" id="KW-0169">Cobalamin biosynthesis</keyword>
<keyword evidence="8 9" id="KW-0472">Membrane</keyword>
<keyword evidence="6 9" id="KW-0812">Transmembrane</keyword>
<dbReference type="InterPro" id="IPR004485">
    <property type="entry name" value="Cobalamin_biosynth_CobD/CbiB"/>
</dbReference>